<dbReference type="PROSITE" id="PS51402">
    <property type="entry name" value="CATALASE_3"/>
    <property type="match status" value="1"/>
</dbReference>
<dbReference type="PIRSF" id="PIRSF038928">
    <property type="entry name" value="Catalase_clade1-3"/>
    <property type="match status" value="1"/>
</dbReference>
<proteinExistence type="inferred from homology"/>
<evidence type="ECO:0000259" key="11">
    <source>
        <dbReference type="SMART" id="SM01060"/>
    </source>
</evidence>
<dbReference type="GO" id="GO:0042744">
    <property type="term" value="P:hydrogen peroxide catabolic process"/>
    <property type="evidence" value="ECO:0007669"/>
    <property type="project" value="UniProtKB-KW"/>
</dbReference>
<evidence type="ECO:0000256" key="3">
    <source>
        <dbReference type="ARBA" id="ARBA00022617"/>
    </source>
</evidence>
<keyword evidence="2 9" id="KW-0575">Peroxidase</keyword>
<evidence type="ECO:0000256" key="6">
    <source>
        <dbReference type="ARBA" id="ARBA00023004"/>
    </source>
</evidence>
<comment type="catalytic activity">
    <reaction evidence="9">
        <text>2 H2O2 = O2 + 2 H2O</text>
        <dbReference type="Rhea" id="RHEA:20309"/>
        <dbReference type="ChEBI" id="CHEBI:15377"/>
        <dbReference type="ChEBI" id="CHEBI:15379"/>
        <dbReference type="ChEBI" id="CHEBI:16240"/>
        <dbReference type="EC" id="1.11.1.6"/>
    </reaction>
</comment>
<comment type="function">
    <text evidence="10">Catalyzes the degradation of hydrogen peroxide (H(2)O(2)) generated by peroxisomal oxidases to water and oxygen, thereby protecting cells from the toxic effects of hydrogen peroxide.</text>
</comment>
<dbReference type="PROSITE" id="PS00437">
    <property type="entry name" value="CATALASE_1"/>
    <property type="match status" value="1"/>
</dbReference>
<name>A0A8H3CLN3_9AGAM</name>
<reference evidence="12" key="1">
    <citation type="submission" date="2021-01" db="EMBL/GenBank/DDBJ databases">
        <authorList>
            <person name="Kaushik A."/>
        </authorList>
    </citation>
    <scope>NUCLEOTIDE SEQUENCE</scope>
    <source>
        <strain evidence="12">AG2-2IIIB</strain>
    </source>
</reference>
<keyword evidence="3 8" id="KW-0349">Heme</keyword>
<dbReference type="GO" id="GO:0020037">
    <property type="term" value="F:heme binding"/>
    <property type="evidence" value="ECO:0007669"/>
    <property type="project" value="InterPro"/>
</dbReference>
<dbReference type="PROSITE" id="PS00438">
    <property type="entry name" value="CATALASE_2"/>
    <property type="match status" value="1"/>
</dbReference>
<protein>
    <recommendedName>
        <fullName evidence="9">Catalase</fullName>
        <ecNumber evidence="9">1.11.1.6</ecNumber>
    </recommendedName>
</protein>
<evidence type="ECO:0000313" key="12">
    <source>
        <dbReference type="EMBL" id="CAE6488061.1"/>
    </source>
</evidence>
<dbReference type="Gene3D" id="2.40.180.10">
    <property type="entry name" value="Catalase core domain"/>
    <property type="match status" value="2"/>
</dbReference>
<accession>A0A8H3CLN3</accession>
<comment type="caution">
    <text evidence="12">The sequence shown here is derived from an EMBL/GenBank/DDBJ whole genome shotgun (WGS) entry which is preliminary data.</text>
</comment>
<dbReference type="PRINTS" id="PR00067">
    <property type="entry name" value="CATALASE"/>
</dbReference>
<dbReference type="Pfam" id="PF00199">
    <property type="entry name" value="Catalase"/>
    <property type="match status" value="2"/>
</dbReference>
<feature type="domain" description="Catalase core" evidence="11">
    <location>
        <begin position="16"/>
        <end position="355"/>
    </location>
</feature>
<dbReference type="GO" id="GO:0004096">
    <property type="term" value="F:catalase activity"/>
    <property type="evidence" value="ECO:0007669"/>
    <property type="project" value="UniProtKB-EC"/>
</dbReference>
<dbReference type="InterPro" id="IPR002226">
    <property type="entry name" value="Catalase_haem_BS"/>
</dbReference>
<dbReference type="InterPro" id="IPR018028">
    <property type="entry name" value="Catalase"/>
</dbReference>
<dbReference type="SUPFAM" id="SSF56634">
    <property type="entry name" value="Heme-dependent catalase-like"/>
    <property type="match status" value="1"/>
</dbReference>
<evidence type="ECO:0000313" key="13">
    <source>
        <dbReference type="Proteomes" id="UP000663843"/>
    </source>
</evidence>
<dbReference type="InterPro" id="IPR024708">
    <property type="entry name" value="Catalase_AS"/>
</dbReference>
<dbReference type="InterPro" id="IPR020835">
    <property type="entry name" value="Catalase_sf"/>
</dbReference>
<dbReference type="GO" id="GO:0042542">
    <property type="term" value="P:response to hydrogen peroxide"/>
    <property type="evidence" value="ECO:0007669"/>
    <property type="project" value="TreeGrafter"/>
</dbReference>
<gene>
    <name evidence="12" type="ORF">RDB_LOCUS125944</name>
</gene>
<evidence type="ECO:0000256" key="2">
    <source>
        <dbReference type="ARBA" id="ARBA00022559"/>
    </source>
</evidence>
<dbReference type="InterPro" id="IPR010582">
    <property type="entry name" value="Catalase_immune_responsive"/>
</dbReference>
<evidence type="ECO:0000256" key="1">
    <source>
        <dbReference type="ARBA" id="ARBA00005329"/>
    </source>
</evidence>
<organism evidence="12 13">
    <name type="scientific">Rhizoctonia solani</name>
    <dbReference type="NCBI Taxonomy" id="456999"/>
    <lineage>
        <taxon>Eukaryota</taxon>
        <taxon>Fungi</taxon>
        <taxon>Dikarya</taxon>
        <taxon>Basidiomycota</taxon>
        <taxon>Agaricomycotina</taxon>
        <taxon>Agaricomycetes</taxon>
        <taxon>Cantharellales</taxon>
        <taxon>Ceratobasidiaceae</taxon>
        <taxon>Rhizoctonia</taxon>
    </lineage>
</organism>
<evidence type="ECO:0000256" key="5">
    <source>
        <dbReference type="ARBA" id="ARBA00023002"/>
    </source>
</evidence>
<keyword evidence="5 9" id="KW-0560">Oxidoreductase</keyword>
<dbReference type="AlphaFoldDB" id="A0A8H3CLN3"/>
<comment type="similarity">
    <text evidence="1 9">Belongs to the catalase family.</text>
</comment>
<dbReference type="GO" id="GO:0005777">
    <property type="term" value="C:peroxisome"/>
    <property type="evidence" value="ECO:0007669"/>
    <property type="project" value="TreeGrafter"/>
</dbReference>
<comment type="cofactor">
    <cofactor evidence="8">
        <name>heme</name>
        <dbReference type="ChEBI" id="CHEBI:30413"/>
    </cofactor>
</comment>
<dbReference type="EC" id="1.11.1.6" evidence="9"/>
<evidence type="ECO:0000256" key="9">
    <source>
        <dbReference type="RuleBase" id="RU000498"/>
    </source>
</evidence>
<dbReference type="PANTHER" id="PTHR11465:SF62">
    <property type="entry name" value="CATALASE T"/>
    <property type="match status" value="1"/>
</dbReference>
<feature type="binding site" description="axial binding residue" evidence="8">
    <location>
        <position position="303"/>
    </location>
    <ligand>
        <name>heme</name>
        <dbReference type="ChEBI" id="CHEBI:30413"/>
    </ligand>
    <ligandPart>
        <name>Fe</name>
        <dbReference type="ChEBI" id="CHEBI:18248"/>
    </ligandPart>
</feature>
<keyword evidence="6 8" id="KW-0408">Iron</keyword>
<keyword evidence="4 8" id="KW-0479">Metal-binding</keyword>
<dbReference type="InterPro" id="IPR011614">
    <property type="entry name" value="Catalase_core"/>
</dbReference>
<evidence type="ECO:0000256" key="8">
    <source>
        <dbReference type="PIRSR" id="PIRSR038928-2"/>
    </source>
</evidence>
<dbReference type="EMBL" id="CAJMWT010004304">
    <property type="protein sequence ID" value="CAE6488061.1"/>
    <property type="molecule type" value="Genomic_DNA"/>
</dbReference>
<evidence type="ECO:0000256" key="4">
    <source>
        <dbReference type="ARBA" id="ARBA00022723"/>
    </source>
</evidence>
<sequence length="481" mass="53538">MPSQQVFDNKDGALYTTSNGAPYAEPYEAQRIGHHGPLLLQDFHHLDLLAHFDRERIPERVVHAKGAGAHGYFEVTHDISNICSAAIFKKVGNRAPATVRFSTVGGESGSADTARDPRGFAIKLRTDEGNWDWNPESIHQVMILFGDRGIPDGYRHQHAYSGHTFKWYNENGDFHYVQVHAIKQGGFKFLTQEKATELAGSNPDYGTQDLFEAIERGEAQKWDVFIQTMTPEQAESFRYNVLDLTKIWPHKDYPMKPIGTLVLDRNPENYFNEIEQVAFSPSHLVPGVEPSADPVLQSRLFSYPDTHRHRLGANYQQIPVNAPLCPVANFQRAGSMNVVSQGARPNYQSSIAPLSYKKAKVSNQHEIFEGAAVVDLSELTELDFEQPRALWQKVFSDDAKERFVKNVAGHLGGAKSGEIKARQLSVFAAVDQDLSDRIAKAIGVSTVKPLQVKPASEAIRFKAAAAHGPYAINKAATVRNH</sequence>
<dbReference type="PANTHER" id="PTHR11465">
    <property type="entry name" value="CATALASE"/>
    <property type="match status" value="1"/>
</dbReference>
<dbReference type="GO" id="GO:0046872">
    <property type="term" value="F:metal ion binding"/>
    <property type="evidence" value="ECO:0007669"/>
    <property type="project" value="UniProtKB-KW"/>
</dbReference>
<dbReference type="GO" id="GO:0005739">
    <property type="term" value="C:mitochondrion"/>
    <property type="evidence" value="ECO:0007669"/>
    <property type="project" value="TreeGrafter"/>
</dbReference>
<dbReference type="Proteomes" id="UP000663843">
    <property type="component" value="Unassembled WGS sequence"/>
</dbReference>
<dbReference type="Pfam" id="PF06628">
    <property type="entry name" value="Catalase-rel"/>
    <property type="match status" value="1"/>
</dbReference>
<dbReference type="SMART" id="SM01060">
    <property type="entry name" value="Catalase"/>
    <property type="match status" value="1"/>
</dbReference>
<dbReference type="InterPro" id="IPR024711">
    <property type="entry name" value="Catalase_clade1/3"/>
</dbReference>
<evidence type="ECO:0000256" key="10">
    <source>
        <dbReference type="RuleBase" id="RU004142"/>
    </source>
</evidence>
<evidence type="ECO:0000256" key="7">
    <source>
        <dbReference type="ARBA" id="ARBA00023324"/>
    </source>
</evidence>
<keyword evidence="7 9" id="KW-0376">Hydrogen peroxide</keyword>